<accession>A0A4R3MBY2</accession>
<evidence type="ECO:0000313" key="2">
    <source>
        <dbReference type="Proteomes" id="UP000295525"/>
    </source>
</evidence>
<comment type="caution">
    <text evidence="1">The sequence shown here is derived from an EMBL/GenBank/DDBJ whole genome shotgun (WGS) entry which is preliminary data.</text>
</comment>
<evidence type="ECO:0000313" key="1">
    <source>
        <dbReference type="EMBL" id="TCT10303.1"/>
    </source>
</evidence>
<dbReference type="AlphaFoldDB" id="A0A4R3MBY2"/>
<sequence>MTMQTLGILMLDTQFPRPIGDIGNPDTFSYPTRFKCIPNASPVRVIHEQAAGLLDAFCDGARELERDGCAAIVTSCGFLALHQQRIANSVRIPVATSSLLLIPLLTKLFSTDGQIGVLTASANSLSSEHLIAVGASPDTPVMGVEEGGEFARVIIGDQPEGRFDLIRDEVVEAAGRLMATHATIRALLLECTNMRPYAADIRRQCGVPVFDLVDLADFWMCRENLGTAASITAPPLSGNRRL</sequence>
<keyword evidence="2" id="KW-1185">Reference proteome</keyword>
<proteinExistence type="predicted"/>
<reference evidence="1 2" key="1">
    <citation type="submission" date="2019-03" db="EMBL/GenBank/DDBJ databases">
        <title>Genomic Encyclopedia of Type Strains, Phase IV (KMG-IV): sequencing the most valuable type-strain genomes for metagenomic binning, comparative biology and taxonomic classification.</title>
        <authorList>
            <person name="Goeker M."/>
        </authorList>
    </citation>
    <scope>NUCLEOTIDE SEQUENCE [LARGE SCALE GENOMIC DNA]</scope>
    <source>
        <strain evidence="1 2">DSM 24591</strain>
    </source>
</reference>
<dbReference type="Gene3D" id="3.40.50.12500">
    <property type="match status" value="1"/>
</dbReference>
<dbReference type="EMBL" id="SMAJ01000002">
    <property type="protein sequence ID" value="TCT10303.1"/>
    <property type="molecule type" value="Genomic_DNA"/>
</dbReference>
<dbReference type="Proteomes" id="UP000295525">
    <property type="component" value="Unassembled WGS sequence"/>
</dbReference>
<name>A0A4R3MBY2_9BURK</name>
<evidence type="ECO:0008006" key="3">
    <source>
        <dbReference type="Google" id="ProtNLM"/>
    </source>
</evidence>
<dbReference type="NCBIfam" id="NF005679">
    <property type="entry name" value="PRK07475.1"/>
    <property type="match status" value="1"/>
</dbReference>
<organism evidence="1 2">
    <name type="scientific">Paralcaligenes ureilyticus</name>
    <dbReference type="NCBI Taxonomy" id="627131"/>
    <lineage>
        <taxon>Bacteria</taxon>
        <taxon>Pseudomonadati</taxon>
        <taxon>Pseudomonadota</taxon>
        <taxon>Betaproteobacteria</taxon>
        <taxon>Burkholderiales</taxon>
        <taxon>Alcaligenaceae</taxon>
        <taxon>Paralcaligenes</taxon>
    </lineage>
</organism>
<gene>
    <name evidence="1" type="ORF">EDC26_102259</name>
</gene>
<dbReference type="InterPro" id="IPR053714">
    <property type="entry name" value="Iso_Racemase_Enz_sf"/>
</dbReference>
<protein>
    <recommendedName>
        <fullName evidence="3">Aspartate/glutamate racemase</fullName>
    </recommendedName>
</protein>
<dbReference type="OrthoDB" id="5465390at2"/>
<dbReference type="RefSeq" id="WP_132579891.1">
    <property type="nucleotide sequence ID" value="NZ_SMAJ01000002.1"/>
</dbReference>